<reference evidence="1" key="2">
    <citation type="submission" date="2024-10" db="UniProtKB">
        <authorList>
            <consortium name="EnsemblProtists"/>
        </authorList>
    </citation>
    <scope>IDENTIFICATION</scope>
</reference>
<dbReference type="RefSeq" id="XP_005773913.1">
    <property type="nucleotide sequence ID" value="XM_005773856.1"/>
</dbReference>
<dbReference type="PaxDb" id="2903-EOD21484"/>
<dbReference type="STRING" id="2903.R1EKW5"/>
<evidence type="ECO:0000313" key="2">
    <source>
        <dbReference type="Proteomes" id="UP000013827"/>
    </source>
</evidence>
<sequence length="188" mass="20501">MRTTLRRSRSAVARAVELGAIEQYAKIGGRAAWSGAQLQQSPWWGRTLSASHVDELDSALKMAMRSGAIEWDGEIPMAVGRDVFPLREDGMGGLLRGLAEELEDGTGATMLQGIPVERYTISELSVLYLGICGYIGNNVLQSSAGLRSKSRGFGMPVGLVKAEMRGKTPKDGKQANNYFRLHTDRVSW</sequence>
<accession>A0A0D3JD99</accession>
<organism evidence="1 2">
    <name type="scientific">Emiliania huxleyi (strain CCMP1516)</name>
    <dbReference type="NCBI Taxonomy" id="280463"/>
    <lineage>
        <taxon>Eukaryota</taxon>
        <taxon>Haptista</taxon>
        <taxon>Haptophyta</taxon>
        <taxon>Prymnesiophyceae</taxon>
        <taxon>Isochrysidales</taxon>
        <taxon>Noelaerhabdaceae</taxon>
        <taxon>Emiliania</taxon>
    </lineage>
</organism>
<dbReference type="Proteomes" id="UP000013827">
    <property type="component" value="Unassembled WGS sequence"/>
</dbReference>
<evidence type="ECO:0008006" key="3">
    <source>
        <dbReference type="Google" id="ProtNLM"/>
    </source>
</evidence>
<proteinExistence type="predicted"/>
<dbReference type="HOGENOM" id="CLU_1443493_0_0_1"/>
<dbReference type="KEGG" id="ehx:EMIHUDRAFT_447233"/>
<dbReference type="EnsemblProtists" id="EOD21484">
    <property type="protein sequence ID" value="EOD21484"/>
    <property type="gene ID" value="EMIHUDRAFT_447233"/>
</dbReference>
<dbReference type="GeneID" id="17267031"/>
<dbReference type="AlphaFoldDB" id="A0A0D3JD99"/>
<evidence type="ECO:0000313" key="1">
    <source>
        <dbReference type="EnsemblProtists" id="EOD21484"/>
    </source>
</evidence>
<name>A0A0D3JD99_EMIH1</name>
<keyword evidence="2" id="KW-1185">Reference proteome</keyword>
<reference evidence="2" key="1">
    <citation type="journal article" date="2013" name="Nature">
        <title>Pan genome of the phytoplankton Emiliania underpins its global distribution.</title>
        <authorList>
            <person name="Read B.A."/>
            <person name="Kegel J."/>
            <person name="Klute M.J."/>
            <person name="Kuo A."/>
            <person name="Lefebvre S.C."/>
            <person name="Maumus F."/>
            <person name="Mayer C."/>
            <person name="Miller J."/>
            <person name="Monier A."/>
            <person name="Salamov A."/>
            <person name="Young J."/>
            <person name="Aguilar M."/>
            <person name="Claverie J.M."/>
            <person name="Frickenhaus S."/>
            <person name="Gonzalez K."/>
            <person name="Herman E.K."/>
            <person name="Lin Y.C."/>
            <person name="Napier J."/>
            <person name="Ogata H."/>
            <person name="Sarno A.F."/>
            <person name="Shmutz J."/>
            <person name="Schroeder D."/>
            <person name="de Vargas C."/>
            <person name="Verret F."/>
            <person name="von Dassow P."/>
            <person name="Valentin K."/>
            <person name="Van de Peer Y."/>
            <person name="Wheeler G."/>
            <person name="Dacks J.B."/>
            <person name="Delwiche C.F."/>
            <person name="Dyhrman S.T."/>
            <person name="Glockner G."/>
            <person name="John U."/>
            <person name="Richards T."/>
            <person name="Worden A.Z."/>
            <person name="Zhang X."/>
            <person name="Grigoriev I.V."/>
            <person name="Allen A.E."/>
            <person name="Bidle K."/>
            <person name="Borodovsky M."/>
            <person name="Bowler C."/>
            <person name="Brownlee C."/>
            <person name="Cock J.M."/>
            <person name="Elias M."/>
            <person name="Gladyshev V.N."/>
            <person name="Groth M."/>
            <person name="Guda C."/>
            <person name="Hadaegh A."/>
            <person name="Iglesias-Rodriguez M.D."/>
            <person name="Jenkins J."/>
            <person name="Jones B.M."/>
            <person name="Lawson T."/>
            <person name="Leese F."/>
            <person name="Lindquist E."/>
            <person name="Lobanov A."/>
            <person name="Lomsadze A."/>
            <person name="Malik S.B."/>
            <person name="Marsh M.E."/>
            <person name="Mackinder L."/>
            <person name="Mock T."/>
            <person name="Mueller-Roeber B."/>
            <person name="Pagarete A."/>
            <person name="Parker M."/>
            <person name="Probert I."/>
            <person name="Quesneville H."/>
            <person name="Raines C."/>
            <person name="Rensing S.A."/>
            <person name="Riano-Pachon D.M."/>
            <person name="Richier S."/>
            <person name="Rokitta S."/>
            <person name="Shiraiwa Y."/>
            <person name="Soanes D.M."/>
            <person name="van der Giezen M."/>
            <person name="Wahlund T.M."/>
            <person name="Williams B."/>
            <person name="Wilson W."/>
            <person name="Wolfe G."/>
            <person name="Wurch L.L."/>
        </authorList>
    </citation>
    <scope>NUCLEOTIDE SEQUENCE</scope>
</reference>
<protein>
    <recommendedName>
        <fullName evidence="3">TauD/TfdA-like domain-containing protein</fullName>
    </recommendedName>
</protein>